<dbReference type="PATRIC" id="fig|266128.3.peg.2178"/>
<dbReference type="AlphaFoldDB" id="A0A0R0BQ88"/>
<evidence type="ECO:0000313" key="3">
    <source>
        <dbReference type="Proteomes" id="UP000051254"/>
    </source>
</evidence>
<name>A0A0R0BQ88_9GAMM</name>
<proteinExistence type="predicted"/>
<dbReference type="Proteomes" id="UP000550609">
    <property type="component" value="Unassembled WGS sequence"/>
</dbReference>
<accession>A0A0R0BQ88</accession>
<organism evidence="1 3">
    <name type="scientific">Stenotrophomonas koreensis</name>
    <dbReference type="NCBI Taxonomy" id="266128"/>
    <lineage>
        <taxon>Bacteria</taxon>
        <taxon>Pseudomonadati</taxon>
        <taxon>Pseudomonadota</taxon>
        <taxon>Gammaproteobacteria</taxon>
        <taxon>Lysobacterales</taxon>
        <taxon>Lysobacteraceae</taxon>
        <taxon>Stenotrophomonas</taxon>
    </lineage>
</organism>
<sequence>MSKRWQYLTVEVKPKTWGGFDPKQVQEHLSRQGALGWELVQAINSGYMHPTLLIFKKEA</sequence>
<evidence type="ECO:0000313" key="1">
    <source>
        <dbReference type="EMBL" id="KRG59484.1"/>
    </source>
</evidence>
<protein>
    <submittedName>
        <fullName evidence="2">DUF4177 domain-containing protein</fullName>
    </submittedName>
</protein>
<dbReference type="STRING" id="266128.ABB25_02590"/>
<gene>
    <name evidence="1" type="ORF">ABB25_02590</name>
    <name evidence="2" type="ORF">H4O09_08330</name>
</gene>
<dbReference type="OrthoDB" id="9799495at2"/>
<keyword evidence="3" id="KW-1185">Reference proteome</keyword>
<evidence type="ECO:0000313" key="2">
    <source>
        <dbReference type="EMBL" id="MBB1117054.1"/>
    </source>
</evidence>
<dbReference type="EMBL" id="JACIUV010000003">
    <property type="protein sequence ID" value="MBB1117054.1"/>
    <property type="molecule type" value="Genomic_DNA"/>
</dbReference>
<dbReference type="RefSeq" id="WP_057663329.1">
    <property type="nucleotide sequence ID" value="NZ_JACIUV010000003.1"/>
</dbReference>
<reference evidence="1 3" key="1">
    <citation type="submission" date="2015-05" db="EMBL/GenBank/DDBJ databases">
        <title>Genome sequencing and analysis of members of genus Stenotrophomonas.</title>
        <authorList>
            <person name="Patil P.P."/>
            <person name="Midha S."/>
            <person name="Patil P.B."/>
        </authorList>
    </citation>
    <scope>NUCLEOTIDE SEQUENCE [LARGE SCALE GENOMIC DNA]</scope>
    <source>
        <strain evidence="1 3">DSM 17805</strain>
    </source>
</reference>
<dbReference type="Pfam" id="PF13783">
    <property type="entry name" value="DUF4177"/>
    <property type="match status" value="1"/>
</dbReference>
<accession>A0A7W3V041</accession>
<evidence type="ECO:0000313" key="4">
    <source>
        <dbReference type="Proteomes" id="UP000550609"/>
    </source>
</evidence>
<reference evidence="2 4" key="2">
    <citation type="submission" date="2020-08" db="EMBL/GenBank/DDBJ databases">
        <title>Stenotrophomonas sp. W1S232.</title>
        <authorList>
            <person name="Deng Y."/>
        </authorList>
    </citation>
    <scope>NUCLEOTIDE SEQUENCE [LARGE SCALE GENOMIC DNA]</scope>
    <source>
        <strain evidence="2 4">W1S232</strain>
    </source>
</reference>
<comment type="caution">
    <text evidence="1">The sequence shown here is derived from an EMBL/GenBank/DDBJ whole genome shotgun (WGS) entry which is preliminary data.</text>
</comment>
<dbReference type="InterPro" id="IPR025234">
    <property type="entry name" value="YjzH-like"/>
</dbReference>
<dbReference type="Proteomes" id="UP000051254">
    <property type="component" value="Unassembled WGS sequence"/>
</dbReference>
<dbReference type="EMBL" id="LDJH01000006">
    <property type="protein sequence ID" value="KRG59484.1"/>
    <property type="molecule type" value="Genomic_DNA"/>
</dbReference>